<protein>
    <submittedName>
        <fullName evidence="1">Cupin domain-containing protein</fullName>
    </submittedName>
</protein>
<dbReference type="SUPFAM" id="SSF51182">
    <property type="entry name" value="RmlC-like cupins"/>
    <property type="match status" value="1"/>
</dbReference>
<dbReference type="InterPro" id="IPR011051">
    <property type="entry name" value="RmlC_Cupin_sf"/>
</dbReference>
<dbReference type="Proteomes" id="UP000219285">
    <property type="component" value="Chromosome"/>
</dbReference>
<dbReference type="AlphaFoldDB" id="A0A6M4MAR3"/>
<evidence type="ECO:0000313" key="1">
    <source>
        <dbReference type="EMBL" id="QJR79750.1"/>
    </source>
</evidence>
<reference evidence="1 2" key="2">
    <citation type="submission" date="2020-04" db="EMBL/GenBank/DDBJ databases">
        <title>Complete genome sequence of Alteromonas pelagimontana 5.12T.</title>
        <authorList>
            <person name="Sinha R.K."/>
            <person name="Krishnan K.P."/>
            <person name="Kurian J.P."/>
        </authorList>
    </citation>
    <scope>NUCLEOTIDE SEQUENCE [LARGE SCALE GENOMIC DNA]</scope>
    <source>
        <strain evidence="1 2">5.12</strain>
    </source>
</reference>
<accession>A0A6M4MAR3</accession>
<dbReference type="EMBL" id="CP052766">
    <property type="protein sequence ID" value="QJR79750.1"/>
    <property type="molecule type" value="Genomic_DNA"/>
</dbReference>
<gene>
    <name evidence="1" type="ORF">CA267_002535</name>
</gene>
<keyword evidence="2" id="KW-1185">Reference proteome</keyword>
<dbReference type="RefSeq" id="WP_075608937.1">
    <property type="nucleotide sequence ID" value="NZ_CP052766.1"/>
</dbReference>
<dbReference type="KEGG" id="apel:CA267_002535"/>
<dbReference type="OrthoDB" id="512358at2"/>
<dbReference type="InterPro" id="IPR014710">
    <property type="entry name" value="RmlC-like_jellyroll"/>
</dbReference>
<reference evidence="2" key="1">
    <citation type="submission" date="2014-12" db="EMBL/GenBank/DDBJ databases">
        <title>Complete genome sequence of a multi-drug resistant Klebsiella pneumoniae.</title>
        <authorList>
            <person name="Hua X."/>
            <person name="Chen Q."/>
            <person name="Li X."/>
            <person name="Feng Y."/>
            <person name="Ruan Z."/>
            <person name="Yu Y."/>
        </authorList>
    </citation>
    <scope>NUCLEOTIDE SEQUENCE [LARGE SCALE GENOMIC DNA]</scope>
    <source>
        <strain evidence="2">5.12</strain>
    </source>
</reference>
<name>A0A6M4MAR3_9ALTE</name>
<proteinExistence type="predicted"/>
<dbReference type="CDD" id="cd02208">
    <property type="entry name" value="cupin_RmlC-like"/>
    <property type="match status" value="1"/>
</dbReference>
<sequence>MDIGSFNLHDTFVVLDPDNHATPEENNADLYTRIDARYDKFKSHQLLSAHIFTEDWANWEIHPKGDEVVLLITGEATLRLKINNTEHIFTLSKPGDYVLVPRNTWHTAEVPNQAALLFVTPGEGTQHQPV</sequence>
<evidence type="ECO:0000313" key="2">
    <source>
        <dbReference type="Proteomes" id="UP000219285"/>
    </source>
</evidence>
<organism evidence="1 2">
    <name type="scientific">Alteromonas pelagimontana</name>
    <dbReference type="NCBI Taxonomy" id="1858656"/>
    <lineage>
        <taxon>Bacteria</taxon>
        <taxon>Pseudomonadati</taxon>
        <taxon>Pseudomonadota</taxon>
        <taxon>Gammaproteobacteria</taxon>
        <taxon>Alteromonadales</taxon>
        <taxon>Alteromonadaceae</taxon>
        <taxon>Alteromonas/Salinimonas group</taxon>
        <taxon>Alteromonas</taxon>
    </lineage>
</organism>
<dbReference type="Gene3D" id="2.60.120.10">
    <property type="entry name" value="Jelly Rolls"/>
    <property type="match status" value="1"/>
</dbReference>